<evidence type="ECO:0000259" key="13">
    <source>
        <dbReference type="SMART" id="SM00014"/>
    </source>
</evidence>
<dbReference type="GO" id="GO:0006094">
    <property type="term" value="P:gluconeogenesis"/>
    <property type="evidence" value="ECO:0007669"/>
    <property type="project" value="UniProtKB-KW"/>
</dbReference>
<gene>
    <name evidence="14" type="ORF">MCOR_6508</name>
</gene>
<dbReference type="Pfam" id="PF01569">
    <property type="entry name" value="PAP2"/>
    <property type="match status" value="1"/>
</dbReference>
<evidence type="ECO:0000256" key="7">
    <source>
        <dbReference type="ARBA" id="ARBA00022801"/>
    </source>
</evidence>
<dbReference type="GO" id="GO:0051156">
    <property type="term" value="P:glucose 6-phosphate metabolic process"/>
    <property type="evidence" value="ECO:0007669"/>
    <property type="project" value="TreeGrafter"/>
</dbReference>
<name>A0A6J8AD16_MYTCO</name>
<evidence type="ECO:0000313" key="15">
    <source>
        <dbReference type="Proteomes" id="UP000507470"/>
    </source>
</evidence>
<keyword evidence="8" id="KW-0256">Endoplasmic reticulum</keyword>
<dbReference type="PANTHER" id="PTHR12591:SF0">
    <property type="entry name" value="FI19814P1"/>
    <property type="match status" value="1"/>
</dbReference>
<dbReference type="InterPro" id="IPR036938">
    <property type="entry name" value="PAP2/HPO_sf"/>
</dbReference>
<evidence type="ECO:0000256" key="6">
    <source>
        <dbReference type="ARBA" id="ARBA00022692"/>
    </source>
</evidence>
<evidence type="ECO:0000256" key="12">
    <source>
        <dbReference type="SAM" id="Phobius"/>
    </source>
</evidence>
<comment type="similarity">
    <text evidence="3">Belongs to the glucose-6-phosphatase family.</text>
</comment>
<dbReference type="GO" id="GO:0005789">
    <property type="term" value="C:endoplasmic reticulum membrane"/>
    <property type="evidence" value="ECO:0007669"/>
    <property type="project" value="UniProtKB-SubCell"/>
</dbReference>
<dbReference type="OrthoDB" id="6416209at2759"/>
<evidence type="ECO:0000313" key="14">
    <source>
        <dbReference type="EMBL" id="CAC5366074.1"/>
    </source>
</evidence>
<dbReference type="Proteomes" id="UP000507470">
    <property type="component" value="Unassembled WGS sequence"/>
</dbReference>
<feature type="domain" description="Phosphatidic acid phosphatase type 2/haloperoxidase" evidence="13">
    <location>
        <begin position="68"/>
        <end position="188"/>
    </location>
</feature>
<feature type="transmembrane region" description="Helical" evidence="12">
    <location>
        <begin position="200"/>
        <end position="223"/>
    </location>
</feature>
<dbReference type="GO" id="GO:0004346">
    <property type="term" value="F:glucose-6-phosphatase activity"/>
    <property type="evidence" value="ECO:0007669"/>
    <property type="project" value="UniProtKB-EC"/>
</dbReference>
<evidence type="ECO:0000256" key="4">
    <source>
        <dbReference type="ARBA" id="ARBA00012634"/>
    </source>
</evidence>
<evidence type="ECO:0000256" key="1">
    <source>
        <dbReference type="ARBA" id="ARBA00004477"/>
    </source>
</evidence>
<dbReference type="PANTHER" id="PTHR12591">
    <property type="entry name" value="GLUCOSE-6-PHOSPHATASE"/>
    <property type="match status" value="1"/>
</dbReference>
<keyword evidence="9 12" id="KW-1133">Transmembrane helix</keyword>
<feature type="transmembrane region" description="Helical" evidence="12">
    <location>
        <begin position="145"/>
        <end position="165"/>
    </location>
</feature>
<evidence type="ECO:0000256" key="9">
    <source>
        <dbReference type="ARBA" id="ARBA00022989"/>
    </source>
</evidence>
<feature type="region of interest" description="Disordered" evidence="11">
    <location>
        <begin position="893"/>
        <end position="919"/>
    </location>
</feature>
<keyword evidence="10 12" id="KW-0472">Membrane</keyword>
<evidence type="ECO:0000256" key="8">
    <source>
        <dbReference type="ARBA" id="ARBA00022824"/>
    </source>
</evidence>
<keyword evidence="7 14" id="KW-0378">Hydrolase</keyword>
<dbReference type="Gene3D" id="1.20.144.10">
    <property type="entry name" value="Phosphatidic acid phosphatase type 2/haloperoxidase"/>
    <property type="match status" value="1"/>
</dbReference>
<feature type="transmembrane region" description="Helical" evidence="12">
    <location>
        <begin position="171"/>
        <end position="188"/>
    </location>
</feature>
<evidence type="ECO:0000256" key="10">
    <source>
        <dbReference type="ARBA" id="ARBA00023136"/>
    </source>
</evidence>
<dbReference type="SMART" id="SM00014">
    <property type="entry name" value="acidPPc"/>
    <property type="match status" value="1"/>
</dbReference>
<protein>
    <recommendedName>
        <fullName evidence="4">glucose-6-phosphatase</fullName>
        <ecNumber evidence="4">3.1.3.9</ecNumber>
    </recommendedName>
</protein>
<evidence type="ECO:0000256" key="2">
    <source>
        <dbReference type="ARBA" id="ARBA00004742"/>
    </source>
</evidence>
<keyword evidence="15" id="KW-1185">Reference proteome</keyword>
<accession>A0A6J8AD16</accession>
<sequence length="919" mass="107147">METLNQLLDLKEPGVMDYVHLQGVYFIHNIQALFKHYGDLMQFITTVGDPRYAFLIYFPLSYCLHRHTGIQVIWLACISEWLNAVLKWILHGERPYWWIHERQQHDHLMHPVSLEQYSLTCETGPGIPSGHAMITAYVIINDLKFMIWCLYGMLLFAVNISRLFIATHFPHQVVAGTIAGMLLGEVIKHEHVSKLALRHYLGWCTLLLILVAVTYFTILIIGLDPFWSIAKAVKWCANRDWVHPDTSLFFSIDRDISTLSGFGVSLYLAKRLNVDSEFRNPMVRCLQIILSIAVTLTMESYKIPHQNELIFYIGGDKVVNVTPKMQLWTKKPQERITPRSANFRIDYDTFDKVDKKGKELLANWKFLVEEKEHAIKTTFNKLYNMQPSKLSYNRTRQEIEQHIDFYQADRHVMKKCMKYLQNSMKDRLNYFRKQKKFLLNYQNTIENIFNSIEKSKRSRIPDPFPKFILDVKLNHYNMFNEELLISPNERTNKNGRSVIESNTISIGSTNIYMGRTGRANVMTPIHENEFESDKCLTGQCFDSNCTCYRSDSQLNFVNHELDIECKMYEIVEDSKRDENISRKEALTNVLQKQIQKSKIPIPVKLPSQLIYKKMKNMDESSSIQLKFPPLFPNKKVKCVEDSFSTLQKSPPLLRNKKIKSCWEPLNLPPLLPDQKQNCKEGKSFTNRSVSPKMLQPLNMLPQNMKRSLIINKIRDEKEEKSKVMSMKSMHKSASRRTAETTGSKEILNVSSEIALDMMSWNNVSRERNYRYSRLQKDSTKDCFIPKGPSNKASKVIYERYFTTRKQIGNVWKQTEREKSDSYPESDQYHTKLDIEVADKYAVEDVFDKVYNQHITTGQSEGSTMNDTQDTTNQSLCSDLQIINMGSEGEIKTRFLPMPPKTPKPKTLNSRLHQYSRKKL</sequence>
<comment type="subcellular location">
    <subcellularLocation>
        <location evidence="1">Endoplasmic reticulum membrane</location>
        <topology evidence="1">Multi-pass membrane protein</topology>
    </subcellularLocation>
</comment>
<comment type="pathway">
    <text evidence="2">Carbohydrate biosynthesis; gluconeogenesis.</text>
</comment>
<evidence type="ECO:0000256" key="5">
    <source>
        <dbReference type="ARBA" id="ARBA00022432"/>
    </source>
</evidence>
<evidence type="ECO:0000256" key="11">
    <source>
        <dbReference type="SAM" id="MobiDB-lite"/>
    </source>
</evidence>
<organism evidence="14 15">
    <name type="scientific">Mytilus coruscus</name>
    <name type="common">Sea mussel</name>
    <dbReference type="NCBI Taxonomy" id="42192"/>
    <lineage>
        <taxon>Eukaryota</taxon>
        <taxon>Metazoa</taxon>
        <taxon>Spiralia</taxon>
        <taxon>Lophotrochozoa</taxon>
        <taxon>Mollusca</taxon>
        <taxon>Bivalvia</taxon>
        <taxon>Autobranchia</taxon>
        <taxon>Pteriomorphia</taxon>
        <taxon>Mytilida</taxon>
        <taxon>Mytiloidea</taxon>
        <taxon>Mytilidae</taxon>
        <taxon>Mytilinae</taxon>
        <taxon>Mytilus</taxon>
    </lineage>
</organism>
<dbReference type="InterPro" id="IPR000326">
    <property type="entry name" value="PAP2/HPO"/>
</dbReference>
<dbReference type="AlphaFoldDB" id="A0A6J8AD16"/>
<dbReference type="EMBL" id="CACVKT020001213">
    <property type="protein sequence ID" value="CAC5366074.1"/>
    <property type="molecule type" value="Genomic_DNA"/>
</dbReference>
<keyword evidence="6 12" id="KW-0812">Transmembrane</keyword>
<dbReference type="EC" id="3.1.3.9" evidence="4"/>
<proteinExistence type="inferred from homology"/>
<feature type="region of interest" description="Disordered" evidence="11">
    <location>
        <begin position="719"/>
        <end position="742"/>
    </location>
</feature>
<evidence type="ECO:0000256" key="3">
    <source>
        <dbReference type="ARBA" id="ARBA00009266"/>
    </source>
</evidence>
<reference evidence="14 15" key="1">
    <citation type="submission" date="2020-06" db="EMBL/GenBank/DDBJ databases">
        <authorList>
            <person name="Li R."/>
            <person name="Bekaert M."/>
        </authorList>
    </citation>
    <scope>NUCLEOTIDE SEQUENCE [LARGE SCALE GENOMIC DNA]</scope>
    <source>
        <strain evidence="15">wild</strain>
    </source>
</reference>
<dbReference type="SUPFAM" id="SSF48317">
    <property type="entry name" value="Acid phosphatase/Vanadium-dependent haloperoxidase"/>
    <property type="match status" value="1"/>
</dbReference>
<keyword evidence="5" id="KW-0312">Gluconeogenesis</keyword>